<dbReference type="SUPFAM" id="SSF81301">
    <property type="entry name" value="Nucleotidyltransferase"/>
    <property type="match status" value="1"/>
</dbReference>
<gene>
    <name evidence="1" type="ORF">GCM10008111_23260</name>
</gene>
<dbReference type="InterPro" id="IPR043519">
    <property type="entry name" value="NT_sf"/>
</dbReference>
<sequence>MDLAIQLQQLSHLLKPYPFGIGGSCLLWQLGLENNPGDIDVVCREQDFDSICERLAQHYRPEAVSFNPDFVTRHFARFSQPGARDIELMAGIAVLQQGKPIEWTFHPERCSWQNDICFMPASDWLELYSLFNRPKRVEILREYLAELSNNLAD</sequence>
<keyword evidence="2" id="KW-1185">Reference proteome</keyword>
<dbReference type="RefSeq" id="WP_189483394.1">
    <property type="nucleotide sequence ID" value="NZ_BMYR01000009.1"/>
</dbReference>
<organism evidence="1 2">
    <name type="scientific">Alishewanella tabrizica</name>
    <dbReference type="NCBI Taxonomy" id="671278"/>
    <lineage>
        <taxon>Bacteria</taxon>
        <taxon>Pseudomonadati</taxon>
        <taxon>Pseudomonadota</taxon>
        <taxon>Gammaproteobacteria</taxon>
        <taxon>Alteromonadales</taxon>
        <taxon>Alteromonadaceae</taxon>
        <taxon>Alishewanella</taxon>
    </lineage>
</organism>
<evidence type="ECO:0000313" key="1">
    <source>
        <dbReference type="EMBL" id="GGW66625.1"/>
    </source>
</evidence>
<name>A0ABQ2WQ94_9ALTE</name>
<evidence type="ECO:0008006" key="3">
    <source>
        <dbReference type="Google" id="ProtNLM"/>
    </source>
</evidence>
<proteinExistence type="predicted"/>
<evidence type="ECO:0000313" key="2">
    <source>
        <dbReference type="Proteomes" id="UP000634667"/>
    </source>
</evidence>
<dbReference type="Proteomes" id="UP000634667">
    <property type="component" value="Unassembled WGS sequence"/>
</dbReference>
<accession>A0ABQ2WQ94</accession>
<reference evidence="2" key="1">
    <citation type="journal article" date="2019" name="Int. J. Syst. Evol. Microbiol.">
        <title>The Global Catalogue of Microorganisms (GCM) 10K type strain sequencing project: providing services to taxonomists for standard genome sequencing and annotation.</title>
        <authorList>
            <consortium name="The Broad Institute Genomics Platform"/>
            <consortium name="The Broad Institute Genome Sequencing Center for Infectious Disease"/>
            <person name="Wu L."/>
            <person name="Ma J."/>
        </authorList>
    </citation>
    <scope>NUCLEOTIDE SEQUENCE [LARGE SCALE GENOMIC DNA]</scope>
    <source>
        <strain evidence="2">KCTC 23723</strain>
    </source>
</reference>
<dbReference type="EMBL" id="BMYR01000009">
    <property type="protein sequence ID" value="GGW66625.1"/>
    <property type="molecule type" value="Genomic_DNA"/>
</dbReference>
<protein>
    <recommendedName>
        <fullName evidence="3">Nucleotidyltransferase family protein</fullName>
    </recommendedName>
</protein>
<dbReference type="Gene3D" id="3.30.460.40">
    <property type="match status" value="1"/>
</dbReference>
<comment type="caution">
    <text evidence="1">The sequence shown here is derived from an EMBL/GenBank/DDBJ whole genome shotgun (WGS) entry which is preliminary data.</text>
</comment>